<keyword evidence="3" id="KW-0732">Signal</keyword>
<dbReference type="Pfam" id="PF07679">
    <property type="entry name" value="I-set"/>
    <property type="match status" value="4"/>
</dbReference>
<dbReference type="SMART" id="SM00408">
    <property type="entry name" value="IGc2"/>
    <property type="match status" value="4"/>
</dbReference>
<feature type="domain" description="Fibronectin type-III" evidence="11">
    <location>
        <begin position="702"/>
        <end position="796"/>
    </location>
</feature>
<keyword evidence="13" id="KW-1185">Reference proteome</keyword>
<keyword evidence="2" id="KW-0812">Transmembrane</keyword>
<feature type="compositionally biased region" description="Polar residues" evidence="9">
    <location>
        <begin position="1135"/>
        <end position="1162"/>
    </location>
</feature>
<accession>A0A8K0KAR2</accession>
<feature type="domain" description="Ig-like" evidence="10">
    <location>
        <begin position="46"/>
        <end position="156"/>
    </location>
</feature>
<dbReference type="InterPro" id="IPR007110">
    <property type="entry name" value="Ig-like_dom"/>
</dbReference>
<reference evidence="12" key="2">
    <citation type="submission" date="2017-10" db="EMBL/GenBank/DDBJ databases">
        <title>Ladona fulva Genome sequencing and assembly.</title>
        <authorList>
            <person name="Murali S."/>
            <person name="Richards S."/>
            <person name="Bandaranaike D."/>
            <person name="Bellair M."/>
            <person name="Blankenburg K."/>
            <person name="Chao H."/>
            <person name="Dinh H."/>
            <person name="Doddapaneni H."/>
            <person name="Dugan-Rocha S."/>
            <person name="Elkadiri S."/>
            <person name="Gnanaolivu R."/>
            <person name="Hernandez B."/>
            <person name="Skinner E."/>
            <person name="Javaid M."/>
            <person name="Lee S."/>
            <person name="Li M."/>
            <person name="Ming W."/>
            <person name="Munidasa M."/>
            <person name="Muniz J."/>
            <person name="Nguyen L."/>
            <person name="Hughes D."/>
            <person name="Osuji N."/>
            <person name="Pu L.-L."/>
            <person name="Puazo M."/>
            <person name="Qu C."/>
            <person name="Quiroz J."/>
            <person name="Raj R."/>
            <person name="Weissenberger G."/>
            <person name="Xin Y."/>
            <person name="Zou X."/>
            <person name="Han Y."/>
            <person name="Worley K."/>
            <person name="Muzny D."/>
            <person name="Gibbs R."/>
        </authorList>
    </citation>
    <scope>NUCLEOTIDE SEQUENCE</scope>
    <source>
        <strain evidence="12">Sampled in the wild</strain>
    </source>
</reference>
<evidence type="ECO:0000259" key="10">
    <source>
        <dbReference type="PROSITE" id="PS50835"/>
    </source>
</evidence>
<sequence length="1426" mass="151281">MALANWSSPEMGLQLTTIVPQFIDFDRSKAPVLSPLKLARHCLQLPCILQVLRATYNRAIDQAILREEFRGEPKDTRVAAGETALLECSPPKGHPEPTVTWQRDGIPLDLDSGKRIRMVDGGNLLITDVRQSDEGKYHCVAQNMVGIRETAPALLTVHVKPFVSKEPQDATVVAGEAIEFECRVGGDPPPEILWRRGDGKMPVGRARVLSDKSLKIERVSPEDEGVYICDAENIVGAVSASAALIVHSPPVFLTRPMDQSVVPNAQATFDCRASGNPPPSVFWTKEGSQVLMFPGNAYGRLRVEREGTLIIQNVDRDDAGFYVCSALSVAGSVMAKAFLEVGGGVEGPVGSRTHPPPLIAIGPTDQTLPPGSDASLACAAEEARVEGDGSGDDNDPPAIRWTKDGSPVPADGNGGRLTILNGGTLLVKDIRSSDAGLYTCTASSEYGETSWSASLNVDGSSGRQPQFVPDPTAVPSRPSRPRVMNATTSSFTVVWDPVNTPPAAPIIGYTVERFSIDQRSAGWVVAARRVPTTSAVVIDLRPGTAHMFVVRAENSHGLSHPSNPSAMTYTIAAEGGVIPTVSEPVSVVGPDLDEARKQLSTKVVELRSVQPISSTSVRLTWEILTASKFVEGLYVRYRDISSGSQKFHIVTVLNAGATSYMVANLRKYAKYEFFLVPFYKSVEGRPSNARTVRTLEDVPSAPPENVQVGMLNSTAAFVKWSPPPSQHHNGVLVGYKIQVRGNGSRVLAAMSFNASTTSVLLHNLTAGQWYTTRVMPFNRVGAGPYSPPVSLLVDPRMAVSTPGDESGTAEGVGEDAGGEQSGVIRETWFLVLVCAGVAGSLAVLVTTVYLKRRQALKKELGHLSEISELLFMKSVLNNCLVHSFTVPVVNANDIAQLNLMHGKETLWIDRGWRLADCGSGGGGGAPMPGESDYLGVEEKEGPPGALGLPVTAETGLLDCRPCNDPGSSGTATTDYAEVDTRNLTTFYGRREPGVGGHSEPPAPYATTTLLGSMSHCGDRGNVGCQENAMPYPEMGRADTHHSGSSDSYSKTSQSCSDPNNEQHSHQGGRAGSPSCGASGPVCVDDHRRQQRGCPSSEEWYLRGMAGRWVPPSGGASLPNWSEFLPPPPDHPPPSGSTNCGMSGGNQIHPSSHPASRMQSSDPSAIAGSGVNSVSGVGGRPSTADSSNGNRAPPPPARGSGIQPIRGSRSRRNGGRRETPSRHPPPIPRFPPGFSTGGRSSSPRSDCASPTDHHYRAPSDRTDHRGHPHCREDGMGHSSPSSSSSCCGGETTGPGSCSCSEGEGVGGPLNEDSVSAFYADVEFAPMIVMASRPGDPGMEGSPLCCSHQEDTSRWQHSRPHSHQRSMGQPPSPYGTDSAYGRPVGSSQGSLRASGGGRMPQHGSSSPLHPSMPLCGPIRESNFSRKYS</sequence>
<keyword evidence="8" id="KW-0393">Immunoglobulin domain</keyword>
<keyword evidence="6" id="KW-0472">Membrane</keyword>
<feature type="region of interest" description="Disordered" evidence="9">
    <location>
        <begin position="1331"/>
        <end position="1426"/>
    </location>
</feature>
<dbReference type="InterPro" id="IPR003961">
    <property type="entry name" value="FN3_dom"/>
</dbReference>
<feature type="compositionally biased region" description="Low complexity" evidence="9">
    <location>
        <begin position="1277"/>
        <end position="1286"/>
    </location>
</feature>
<dbReference type="GO" id="GO:0007399">
    <property type="term" value="P:nervous system development"/>
    <property type="evidence" value="ECO:0007669"/>
    <property type="project" value="UniProtKB-ARBA"/>
</dbReference>
<evidence type="ECO:0000256" key="3">
    <source>
        <dbReference type="ARBA" id="ARBA00022729"/>
    </source>
</evidence>
<evidence type="ECO:0000256" key="2">
    <source>
        <dbReference type="ARBA" id="ARBA00022692"/>
    </source>
</evidence>
<protein>
    <submittedName>
        <fullName evidence="12">Uncharacterized protein</fullName>
    </submittedName>
</protein>
<dbReference type="GO" id="GO:0009653">
    <property type="term" value="P:anatomical structure morphogenesis"/>
    <property type="evidence" value="ECO:0007669"/>
    <property type="project" value="UniProtKB-ARBA"/>
</dbReference>
<evidence type="ECO:0000256" key="6">
    <source>
        <dbReference type="ARBA" id="ARBA00023136"/>
    </source>
</evidence>
<evidence type="ECO:0000256" key="9">
    <source>
        <dbReference type="SAM" id="MobiDB-lite"/>
    </source>
</evidence>
<dbReference type="FunFam" id="2.60.40.10:FF:000008">
    <property type="entry name" value="roundabout homolog 2 isoform X2"/>
    <property type="match status" value="2"/>
</dbReference>
<evidence type="ECO:0000256" key="1">
    <source>
        <dbReference type="ARBA" id="ARBA00004167"/>
    </source>
</evidence>
<feature type="domain" description="Fibronectin type-III" evidence="11">
    <location>
        <begin position="477"/>
        <end position="573"/>
    </location>
</feature>
<evidence type="ECO:0000313" key="12">
    <source>
        <dbReference type="EMBL" id="KAG8230741.1"/>
    </source>
</evidence>
<feature type="region of interest" description="Disordered" evidence="9">
    <location>
        <begin position="1027"/>
        <end position="1078"/>
    </location>
</feature>
<organism evidence="12 13">
    <name type="scientific">Ladona fulva</name>
    <name type="common">Scarce chaser dragonfly</name>
    <name type="synonym">Libellula fulva</name>
    <dbReference type="NCBI Taxonomy" id="123851"/>
    <lineage>
        <taxon>Eukaryota</taxon>
        <taxon>Metazoa</taxon>
        <taxon>Ecdysozoa</taxon>
        <taxon>Arthropoda</taxon>
        <taxon>Hexapoda</taxon>
        <taxon>Insecta</taxon>
        <taxon>Pterygota</taxon>
        <taxon>Palaeoptera</taxon>
        <taxon>Odonata</taxon>
        <taxon>Epiprocta</taxon>
        <taxon>Anisoptera</taxon>
        <taxon>Libelluloidea</taxon>
        <taxon>Libellulidae</taxon>
        <taxon>Ladona</taxon>
    </lineage>
</organism>
<feature type="domain" description="Ig-like" evidence="10">
    <location>
        <begin position="357"/>
        <end position="456"/>
    </location>
</feature>
<gene>
    <name evidence="12" type="ORF">J437_LFUL011076</name>
</gene>
<feature type="domain" description="Ig-like" evidence="10">
    <location>
        <begin position="161"/>
        <end position="245"/>
    </location>
</feature>
<dbReference type="FunFam" id="2.60.40.10:FF:000028">
    <property type="entry name" value="Neuronal cell adhesion molecule"/>
    <property type="match status" value="1"/>
</dbReference>
<evidence type="ECO:0000256" key="5">
    <source>
        <dbReference type="ARBA" id="ARBA00022989"/>
    </source>
</evidence>
<keyword evidence="7" id="KW-1015">Disulfide bond</keyword>
<dbReference type="FunFam" id="2.60.40.10:FF:000053">
    <property type="entry name" value="Roundabout guidance receptor 1"/>
    <property type="match status" value="1"/>
</dbReference>
<dbReference type="PANTHER" id="PTHR44170:SF60">
    <property type="entry name" value="ROUNDABOUT HOMOLOG 1"/>
    <property type="match status" value="1"/>
</dbReference>
<dbReference type="InterPro" id="IPR036179">
    <property type="entry name" value="Ig-like_dom_sf"/>
</dbReference>
<dbReference type="PROSITE" id="PS50835">
    <property type="entry name" value="IG_LIKE"/>
    <property type="match status" value="4"/>
</dbReference>
<dbReference type="GO" id="GO:0016020">
    <property type="term" value="C:membrane"/>
    <property type="evidence" value="ECO:0007669"/>
    <property type="project" value="UniProtKB-SubCell"/>
</dbReference>
<dbReference type="SMART" id="SM00060">
    <property type="entry name" value="FN3"/>
    <property type="match status" value="3"/>
</dbReference>
<name>A0A8K0KAR2_LADFU</name>
<dbReference type="SUPFAM" id="SSF49265">
    <property type="entry name" value="Fibronectin type III"/>
    <property type="match status" value="2"/>
</dbReference>
<feature type="region of interest" description="Disordered" evidence="9">
    <location>
        <begin position="456"/>
        <end position="482"/>
    </location>
</feature>
<feature type="compositionally biased region" description="Pro residues" evidence="9">
    <location>
        <begin position="1221"/>
        <end position="1230"/>
    </location>
</feature>
<keyword evidence="4" id="KW-0677">Repeat</keyword>
<dbReference type="SUPFAM" id="SSF48726">
    <property type="entry name" value="Immunoglobulin"/>
    <property type="match status" value="4"/>
</dbReference>
<evidence type="ECO:0000259" key="11">
    <source>
        <dbReference type="PROSITE" id="PS50853"/>
    </source>
</evidence>
<feature type="domain" description="Fibronectin type-III" evidence="11">
    <location>
        <begin position="602"/>
        <end position="697"/>
    </location>
</feature>
<dbReference type="InterPro" id="IPR003599">
    <property type="entry name" value="Ig_sub"/>
</dbReference>
<feature type="domain" description="Ig-like" evidence="10">
    <location>
        <begin position="249"/>
        <end position="340"/>
    </location>
</feature>
<evidence type="ECO:0000256" key="4">
    <source>
        <dbReference type="ARBA" id="ARBA00022737"/>
    </source>
</evidence>
<dbReference type="OrthoDB" id="428111at2759"/>
<dbReference type="Proteomes" id="UP000792457">
    <property type="component" value="Unassembled WGS sequence"/>
</dbReference>
<feature type="region of interest" description="Disordered" evidence="9">
    <location>
        <begin position="1119"/>
        <end position="1286"/>
    </location>
</feature>
<proteinExistence type="predicted"/>
<dbReference type="InterPro" id="IPR013098">
    <property type="entry name" value="Ig_I-set"/>
</dbReference>
<reference evidence="12" key="1">
    <citation type="submission" date="2013-04" db="EMBL/GenBank/DDBJ databases">
        <authorList>
            <person name="Qu J."/>
            <person name="Murali S.C."/>
            <person name="Bandaranaike D."/>
            <person name="Bellair M."/>
            <person name="Blankenburg K."/>
            <person name="Chao H."/>
            <person name="Dinh H."/>
            <person name="Doddapaneni H."/>
            <person name="Downs B."/>
            <person name="Dugan-Rocha S."/>
            <person name="Elkadiri S."/>
            <person name="Gnanaolivu R.D."/>
            <person name="Hernandez B."/>
            <person name="Javaid M."/>
            <person name="Jayaseelan J.C."/>
            <person name="Lee S."/>
            <person name="Li M."/>
            <person name="Ming W."/>
            <person name="Munidasa M."/>
            <person name="Muniz J."/>
            <person name="Nguyen L."/>
            <person name="Ongeri F."/>
            <person name="Osuji N."/>
            <person name="Pu L.-L."/>
            <person name="Puazo M."/>
            <person name="Qu C."/>
            <person name="Quiroz J."/>
            <person name="Raj R."/>
            <person name="Weissenberger G."/>
            <person name="Xin Y."/>
            <person name="Zou X."/>
            <person name="Han Y."/>
            <person name="Richards S."/>
            <person name="Worley K."/>
            <person name="Muzny D."/>
            <person name="Gibbs R."/>
        </authorList>
    </citation>
    <scope>NUCLEOTIDE SEQUENCE</scope>
    <source>
        <strain evidence="12">Sampled in the wild</strain>
    </source>
</reference>
<evidence type="ECO:0000256" key="8">
    <source>
        <dbReference type="ARBA" id="ARBA00023319"/>
    </source>
</evidence>
<dbReference type="PROSITE" id="PS50853">
    <property type="entry name" value="FN3"/>
    <property type="match status" value="3"/>
</dbReference>
<feature type="compositionally biased region" description="Basic and acidic residues" evidence="9">
    <location>
        <begin position="1250"/>
        <end position="1274"/>
    </location>
</feature>
<dbReference type="PANTHER" id="PTHR44170">
    <property type="entry name" value="PROTEIN SIDEKICK"/>
    <property type="match status" value="1"/>
</dbReference>
<evidence type="ECO:0000313" key="13">
    <source>
        <dbReference type="Proteomes" id="UP000792457"/>
    </source>
</evidence>
<dbReference type="Gene3D" id="2.60.40.10">
    <property type="entry name" value="Immunoglobulins"/>
    <property type="match status" value="7"/>
</dbReference>
<feature type="compositionally biased region" description="Polar residues" evidence="9">
    <location>
        <begin position="1044"/>
        <end position="1061"/>
    </location>
</feature>
<dbReference type="EMBL" id="KZ308507">
    <property type="protein sequence ID" value="KAG8230741.1"/>
    <property type="molecule type" value="Genomic_DNA"/>
</dbReference>
<dbReference type="SMART" id="SM00409">
    <property type="entry name" value="IG"/>
    <property type="match status" value="4"/>
</dbReference>
<comment type="subcellular location">
    <subcellularLocation>
        <location evidence="1">Membrane</location>
        <topology evidence="1">Single-pass membrane protein</topology>
    </subcellularLocation>
</comment>
<dbReference type="InterPro" id="IPR013783">
    <property type="entry name" value="Ig-like_fold"/>
</dbReference>
<dbReference type="InterPro" id="IPR036116">
    <property type="entry name" value="FN3_sf"/>
</dbReference>
<feature type="compositionally biased region" description="Pro residues" evidence="9">
    <location>
        <begin position="1124"/>
        <end position="1134"/>
    </location>
</feature>
<dbReference type="FunFam" id="2.60.40.10:FF:000043">
    <property type="entry name" value="roundabout homolog 2 isoform X2"/>
    <property type="match status" value="1"/>
</dbReference>
<keyword evidence="5" id="KW-1133">Transmembrane helix</keyword>
<evidence type="ECO:0000256" key="7">
    <source>
        <dbReference type="ARBA" id="ARBA00023157"/>
    </source>
</evidence>
<dbReference type="CDD" id="cd00063">
    <property type="entry name" value="FN3"/>
    <property type="match status" value="3"/>
</dbReference>
<dbReference type="InterPro" id="IPR003598">
    <property type="entry name" value="Ig_sub2"/>
</dbReference>
<comment type="caution">
    <text evidence="12">The sequence shown here is derived from an EMBL/GenBank/DDBJ whole genome shotgun (WGS) entry which is preliminary data.</text>
</comment>
<dbReference type="Pfam" id="PF00041">
    <property type="entry name" value="fn3"/>
    <property type="match status" value="2"/>
</dbReference>
<dbReference type="GO" id="GO:0030154">
    <property type="term" value="P:cell differentiation"/>
    <property type="evidence" value="ECO:0007669"/>
    <property type="project" value="UniProtKB-ARBA"/>
</dbReference>
<dbReference type="FunFam" id="2.60.40.10:FF:001167">
    <property type="entry name" value="Roundabout 2, isoform B"/>
    <property type="match status" value="1"/>
</dbReference>
<dbReference type="GO" id="GO:0098609">
    <property type="term" value="P:cell-cell adhesion"/>
    <property type="evidence" value="ECO:0007669"/>
    <property type="project" value="TreeGrafter"/>
</dbReference>